<comment type="caution">
    <text evidence="2">The sequence shown here is derived from an EMBL/GenBank/DDBJ whole genome shotgun (WGS) entry which is preliminary data.</text>
</comment>
<gene>
    <name evidence="2" type="ORF">GCM10009769_18910</name>
</gene>
<feature type="compositionally biased region" description="Polar residues" evidence="1">
    <location>
        <begin position="137"/>
        <end position="148"/>
    </location>
</feature>
<evidence type="ECO:0000313" key="3">
    <source>
        <dbReference type="Proteomes" id="UP000648535"/>
    </source>
</evidence>
<name>A0A8H9G9C7_9MICO</name>
<feature type="region of interest" description="Disordered" evidence="1">
    <location>
        <begin position="49"/>
        <end position="150"/>
    </location>
</feature>
<feature type="compositionally biased region" description="Acidic residues" evidence="1">
    <location>
        <begin position="50"/>
        <end position="69"/>
    </location>
</feature>
<accession>A0A8H9G9C7</accession>
<dbReference type="AlphaFoldDB" id="A0A8H9G9C7"/>
<sequence length="173" mass="17802">MVPASPVEVILHPAPLSAVLARPARPVVFVPLSTTTVVVPCCAGVAAVAPEDDPVPAEDEDDEDEDGDEDGRPDAEAVGDDVVVVPDVLSKESPPVASPSASTPIPTRTPVASAAHAKTIQPRPRRWGPRCAPTRGPSVTSSNRSRGNLSVIGPLRGVLVRLRGARSCAPPAP</sequence>
<organism evidence="2 3">
    <name type="scientific">Curtobacterium luteum</name>
    <dbReference type="NCBI Taxonomy" id="33881"/>
    <lineage>
        <taxon>Bacteria</taxon>
        <taxon>Bacillati</taxon>
        <taxon>Actinomycetota</taxon>
        <taxon>Actinomycetes</taxon>
        <taxon>Micrococcales</taxon>
        <taxon>Microbacteriaceae</taxon>
        <taxon>Curtobacterium</taxon>
    </lineage>
</organism>
<evidence type="ECO:0000256" key="1">
    <source>
        <dbReference type="SAM" id="MobiDB-lite"/>
    </source>
</evidence>
<reference evidence="2" key="1">
    <citation type="journal article" date="2014" name="Int. J. Syst. Evol. Microbiol.">
        <title>Complete genome sequence of Corynebacterium casei LMG S-19264T (=DSM 44701T), isolated from a smear-ripened cheese.</title>
        <authorList>
            <consortium name="US DOE Joint Genome Institute (JGI-PGF)"/>
            <person name="Walter F."/>
            <person name="Albersmeier A."/>
            <person name="Kalinowski J."/>
            <person name="Ruckert C."/>
        </authorList>
    </citation>
    <scope>NUCLEOTIDE SEQUENCE</scope>
    <source>
        <strain evidence="2">JCM 1480</strain>
    </source>
</reference>
<feature type="compositionally biased region" description="Low complexity" evidence="1">
    <location>
        <begin position="80"/>
        <end position="110"/>
    </location>
</feature>
<dbReference type="Proteomes" id="UP000648535">
    <property type="component" value="Unassembled WGS sequence"/>
</dbReference>
<dbReference type="EMBL" id="BMOI01000007">
    <property type="protein sequence ID" value="GGL00886.1"/>
    <property type="molecule type" value="Genomic_DNA"/>
</dbReference>
<reference evidence="2" key="2">
    <citation type="submission" date="2020-09" db="EMBL/GenBank/DDBJ databases">
        <authorList>
            <person name="Sun Q."/>
            <person name="Ohkuma M."/>
        </authorList>
    </citation>
    <scope>NUCLEOTIDE SEQUENCE</scope>
    <source>
        <strain evidence="2">JCM 1480</strain>
    </source>
</reference>
<protein>
    <submittedName>
        <fullName evidence="2">Uncharacterized protein</fullName>
    </submittedName>
</protein>
<evidence type="ECO:0000313" key="2">
    <source>
        <dbReference type="EMBL" id="GGL00886.1"/>
    </source>
</evidence>
<proteinExistence type="predicted"/>